<evidence type="ECO:0000313" key="13">
    <source>
        <dbReference type="Proteomes" id="UP001438707"/>
    </source>
</evidence>
<dbReference type="Pfam" id="PF02605">
    <property type="entry name" value="PsaL"/>
    <property type="match status" value="1"/>
</dbReference>
<dbReference type="Gene3D" id="1.20.1240.10">
    <property type="entry name" value="Photosystem I PsaL, reaction centre subunit XI"/>
    <property type="match status" value="1"/>
</dbReference>
<dbReference type="GO" id="GO:0009538">
    <property type="term" value="C:photosystem I reaction center"/>
    <property type="evidence" value="ECO:0007669"/>
    <property type="project" value="InterPro"/>
</dbReference>
<evidence type="ECO:0000256" key="7">
    <source>
        <dbReference type="ARBA" id="ARBA00023136"/>
    </source>
</evidence>
<dbReference type="PANTHER" id="PTHR34803">
    <property type="entry name" value="PHOTOSYSTEM I REACTION CENTER SUBUNIT XI, CHLOROPLASTIC"/>
    <property type="match status" value="1"/>
</dbReference>
<dbReference type="FunFam" id="1.20.1240.10:FF:000001">
    <property type="entry name" value="Photosystem I reaction center subunit XI"/>
    <property type="match status" value="1"/>
</dbReference>
<organism evidence="12 13">
    <name type="scientific">Apatococcus lobatus</name>
    <dbReference type="NCBI Taxonomy" id="904363"/>
    <lineage>
        <taxon>Eukaryota</taxon>
        <taxon>Viridiplantae</taxon>
        <taxon>Chlorophyta</taxon>
        <taxon>core chlorophytes</taxon>
        <taxon>Trebouxiophyceae</taxon>
        <taxon>Chlorellales</taxon>
        <taxon>Chlorellaceae</taxon>
        <taxon>Apatococcus</taxon>
    </lineage>
</organism>
<feature type="transmembrane region" description="Helical" evidence="10">
    <location>
        <begin position="126"/>
        <end position="148"/>
    </location>
</feature>
<evidence type="ECO:0000256" key="5">
    <source>
        <dbReference type="ARBA" id="ARBA00022836"/>
    </source>
</evidence>
<dbReference type="Proteomes" id="UP001438707">
    <property type="component" value="Unassembled WGS sequence"/>
</dbReference>
<comment type="similarity">
    <text evidence="2">Belongs to the PsaL family.</text>
</comment>
<evidence type="ECO:0000256" key="2">
    <source>
        <dbReference type="ARBA" id="ARBA00008820"/>
    </source>
</evidence>
<gene>
    <name evidence="12" type="ORF">WJX74_009436</name>
</gene>
<feature type="transmembrane region" description="Helical" evidence="10">
    <location>
        <begin position="185"/>
        <end position="206"/>
    </location>
</feature>
<keyword evidence="4 10" id="KW-0812">Transmembrane</keyword>
<evidence type="ECO:0000256" key="4">
    <source>
        <dbReference type="ARBA" id="ARBA00022692"/>
    </source>
</evidence>
<evidence type="ECO:0000256" key="9">
    <source>
        <dbReference type="ARBA" id="ARBA00070554"/>
    </source>
</evidence>
<evidence type="ECO:0000259" key="11">
    <source>
        <dbReference type="Pfam" id="PF02605"/>
    </source>
</evidence>
<dbReference type="SUPFAM" id="SSF81568">
    <property type="entry name" value="Photosystem I reaction center subunit XI, PsaL"/>
    <property type="match status" value="1"/>
</dbReference>
<keyword evidence="3" id="KW-0602">Photosynthesis</keyword>
<protein>
    <recommendedName>
        <fullName evidence="9">Photosystem I reaction center subunit XI, chloroplastic</fullName>
    </recommendedName>
    <alternativeName>
        <fullName evidence="8">PSI subunit V</fullName>
    </alternativeName>
</protein>
<dbReference type="EMBL" id="JALJOS010000041">
    <property type="protein sequence ID" value="KAK9821075.1"/>
    <property type="molecule type" value="Genomic_DNA"/>
</dbReference>
<keyword evidence="7 10" id="KW-0472">Membrane</keyword>
<evidence type="ECO:0000256" key="1">
    <source>
        <dbReference type="ARBA" id="ARBA00004141"/>
    </source>
</evidence>
<dbReference type="InterPro" id="IPR003757">
    <property type="entry name" value="PSI_PsaL"/>
</dbReference>
<accession>A0AAW1QIH0</accession>
<comment type="subcellular location">
    <subcellularLocation>
        <location evidence="1">Membrane</location>
        <topology evidence="1">Multi-pass membrane protein</topology>
    </subcellularLocation>
</comment>
<dbReference type="GO" id="GO:0015979">
    <property type="term" value="P:photosynthesis"/>
    <property type="evidence" value="ECO:0007669"/>
    <property type="project" value="UniProtKB-KW"/>
</dbReference>
<feature type="domain" description="Photosystem I PsaL reaction centre subunit XI" evidence="11">
    <location>
        <begin position="53"/>
        <end position="202"/>
    </location>
</feature>
<evidence type="ECO:0000256" key="8">
    <source>
        <dbReference type="ARBA" id="ARBA00032768"/>
    </source>
</evidence>
<keyword evidence="13" id="KW-1185">Reference proteome</keyword>
<dbReference type="InterPro" id="IPR022980">
    <property type="entry name" value="PSI_suXI"/>
</dbReference>
<dbReference type="AlphaFoldDB" id="A0AAW1QIH0"/>
<evidence type="ECO:0000313" key="12">
    <source>
        <dbReference type="EMBL" id="KAK9821075.1"/>
    </source>
</evidence>
<dbReference type="InterPro" id="IPR036592">
    <property type="entry name" value="PSI_PsaL_sf"/>
</dbReference>
<proteinExistence type="inferred from homology"/>
<keyword evidence="5" id="KW-0603">Photosystem I</keyword>
<evidence type="ECO:0000256" key="3">
    <source>
        <dbReference type="ARBA" id="ARBA00022531"/>
    </source>
</evidence>
<reference evidence="12 13" key="1">
    <citation type="journal article" date="2024" name="Nat. Commun.">
        <title>Phylogenomics reveals the evolutionary origins of lichenization in chlorophyte algae.</title>
        <authorList>
            <person name="Puginier C."/>
            <person name="Libourel C."/>
            <person name="Otte J."/>
            <person name="Skaloud P."/>
            <person name="Haon M."/>
            <person name="Grisel S."/>
            <person name="Petersen M."/>
            <person name="Berrin J.G."/>
            <person name="Delaux P.M."/>
            <person name="Dal Grande F."/>
            <person name="Keller J."/>
        </authorList>
    </citation>
    <scope>NUCLEOTIDE SEQUENCE [LARGE SCALE GENOMIC DNA]</scope>
    <source>
        <strain evidence="12 13">SAG 2145</strain>
    </source>
</reference>
<evidence type="ECO:0000256" key="10">
    <source>
        <dbReference type="SAM" id="Phobius"/>
    </source>
</evidence>
<dbReference type="PANTHER" id="PTHR34803:SF2">
    <property type="entry name" value="PHOTOSYSTEM I REACTION CENTER SUBUNIT XI, CHLOROPLASTIC"/>
    <property type="match status" value="1"/>
</dbReference>
<keyword evidence="6 10" id="KW-1133">Transmembrane helix</keyword>
<sequence length="207" mass="21526">MASTLFASQQALASTSCLSRPTGLRTALPARPVQSRTSFAVRAQSSGEKPQAVQPINGDPFIGSFETPVTSAPIVATYLSNLPAYRTGVSPLLRGVEIGLAHGLLLTGPFIKLGPLRNVPGYAEQAGCASAAGVVAILTVCLAIYGAASFQQDTTQLGVKTLSGREILRDPLQTSQGWSSFSGGFFVGGISGVGWAYLLTLTLPYYS</sequence>
<evidence type="ECO:0000256" key="6">
    <source>
        <dbReference type="ARBA" id="ARBA00022989"/>
    </source>
</evidence>
<name>A0AAW1QIH0_9CHLO</name>
<dbReference type="GO" id="GO:0009535">
    <property type="term" value="C:chloroplast thylakoid membrane"/>
    <property type="evidence" value="ECO:0007669"/>
    <property type="project" value="TreeGrafter"/>
</dbReference>
<comment type="caution">
    <text evidence="12">The sequence shown here is derived from an EMBL/GenBank/DDBJ whole genome shotgun (WGS) entry which is preliminary data.</text>
</comment>